<comment type="caution">
    <text evidence="2">The sequence shown here is derived from an EMBL/GenBank/DDBJ whole genome shotgun (WGS) entry which is preliminary data.</text>
</comment>
<dbReference type="InterPro" id="IPR039373">
    <property type="entry name" value="Peptidase_M28B"/>
</dbReference>
<feature type="domain" description="PA" evidence="1">
    <location>
        <begin position="4"/>
        <end position="65"/>
    </location>
</feature>
<name>A0ABD0MPB2_CIRMR</name>
<gene>
    <name evidence="2" type="ORF">M9458_054647</name>
</gene>
<dbReference type="InterPro" id="IPR003137">
    <property type="entry name" value="PA_domain"/>
</dbReference>
<evidence type="ECO:0000313" key="2">
    <source>
        <dbReference type="EMBL" id="KAL0149988.1"/>
    </source>
</evidence>
<feature type="non-terminal residue" evidence="2">
    <location>
        <position position="81"/>
    </location>
</feature>
<reference evidence="2 3" key="1">
    <citation type="submission" date="2024-05" db="EMBL/GenBank/DDBJ databases">
        <title>Genome sequencing and assembly of Indian major carp, Cirrhinus mrigala (Hamilton, 1822).</title>
        <authorList>
            <person name="Mohindra V."/>
            <person name="Chowdhury L.M."/>
            <person name="Lal K."/>
            <person name="Jena J.K."/>
        </authorList>
    </citation>
    <scope>NUCLEOTIDE SEQUENCE [LARGE SCALE GENOMIC DNA]</scope>
    <source>
        <strain evidence="2">CM1030</strain>
        <tissue evidence="2">Blood</tissue>
    </source>
</reference>
<dbReference type="InterPro" id="IPR046450">
    <property type="entry name" value="PA_dom_sf"/>
</dbReference>
<dbReference type="Pfam" id="PF02225">
    <property type="entry name" value="PA"/>
    <property type="match status" value="1"/>
</dbReference>
<dbReference type="SUPFAM" id="SSF52025">
    <property type="entry name" value="PA domain"/>
    <property type="match status" value="1"/>
</dbReference>
<feature type="non-terminal residue" evidence="2">
    <location>
        <position position="1"/>
    </location>
</feature>
<dbReference type="PANTHER" id="PTHR10404:SF33">
    <property type="entry name" value="TRANSFERRIN RECEPTOR PROTEIN 2"/>
    <property type="match status" value="1"/>
</dbReference>
<dbReference type="Proteomes" id="UP001529510">
    <property type="component" value="Unassembled WGS sequence"/>
</dbReference>
<evidence type="ECO:0000259" key="1">
    <source>
        <dbReference type="Pfam" id="PF02225"/>
    </source>
</evidence>
<dbReference type="EMBL" id="JAMKFB020000308">
    <property type="protein sequence ID" value="KAL0149988.1"/>
    <property type="molecule type" value="Genomic_DNA"/>
</dbReference>
<organism evidence="2 3">
    <name type="scientific">Cirrhinus mrigala</name>
    <name type="common">Mrigala</name>
    <dbReference type="NCBI Taxonomy" id="683832"/>
    <lineage>
        <taxon>Eukaryota</taxon>
        <taxon>Metazoa</taxon>
        <taxon>Chordata</taxon>
        <taxon>Craniata</taxon>
        <taxon>Vertebrata</taxon>
        <taxon>Euteleostomi</taxon>
        <taxon>Actinopterygii</taxon>
        <taxon>Neopterygii</taxon>
        <taxon>Teleostei</taxon>
        <taxon>Ostariophysi</taxon>
        <taxon>Cypriniformes</taxon>
        <taxon>Cyprinidae</taxon>
        <taxon>Labeoninae</taxon>
        <taxon>Labeonini</taxon>
        <taxon>Cirrhinus</taxon>
    </lineage>
</organism>
<dbReference type="AlphaFoldDB" id="A0ABD0MPB2"/>
<dbReference type="Gene3D" id="3.50.30.30">
    <property type="match status" value="1"/>
</dbReference>
<sequence length="81" mass="8518">GGVVYVNYGRREDFEQLRALGVALNGSIAVARVGGGVSFAEKVGHAQEAGHVGVLIYPDPADVPQDPRRLGLHSNAVISEH</sequence>
<proteinExistence type="predicted"/>
<keyword evidence="3" id="KW-1185">Reference proteome</keyword>
<accession>A0ABD0MPB2</accession>
<evidence type="ECO:0000313" key="3">
    <source>
        <dbReference type="Proteomes" id="UP001529510"/>
    </source>
</evidence>
<dbReference type="PANTHER" id="PTHR10404">
    <property type="entry name" value="N-ACETYLATED-ALPHA-LINKED ACIDIC DIPEPTIDASE"/>
    <property type="match status" value="1"/>
</dbReference>
<protein>
    <recommendedName>
        <fullName evidence="1">PA domain-containing protein</fullName>
    </recommendedName>
</protein>